<dbReference type="GO" id="GO:0030170">
    <property type="term" value="F:pyridoxal phosphate binding"/>
    <property type="evidence" value="ECO:0007669"/>
    <property type="project" value="InterPro"/>
</dbReference>
<reference evidence="12 13" key="1">
    <citation type="submission" date="2015-09" db="EMBL/GenBank/DDBJ databases">
        <title>Genome sequence, genome mining and natural product profiling of a biocontrol bacterium Streptomyces malaysiensis F913.</title>
        <authorList>
            <person name="Xu Y."/>
            <person name="Wei J."/>
            <person name="Xie J."/>
            <person name="Li T."/>
            <person name="Zhou Z."/>
        </authorList>
    </citation>
    <scope>NUCLEOTIDE SEQUENCE [LARGE SCALE GENOMIC DNA]</scope>
    <source>
        <strain evidence="12 13">F913</strain>
    </source>
</reference>
<evidence type="ECO:0000256" key="8">
    <source>
        <dbReference type="ARBA" id="ARBA00022898"/>
    </source>
</evidence>
<dbReference type="InterPro" id="IPR015424">
    <property type="entry name" value="PyrdxlP-dep_Trfase"/>
</dbReference>
<comment type="similarity">
    <text evidence="3">Belongs to the class-II pyridoxal-phosphate-dependent aminotransferase family. Histidinol-phosphate aminotransferase subfamily.</text>
</comment>
<dbReference type="Pfam" id="PF00155">
    <property type="entry name" value="Aminotran_1_2"/>
    <property type="match status" value="1"/>
</dbReference>
<keyword evidence="13" id="KW-1185">Reference proteome</keyword>
<dbReference type="InterPro" id="IPR015422">
    <property type="entry name" value="PyrdxlP-dep_Trfase_small"/>
</dbReference>
<dbReference type="InterPro" id="IPR001917">
    <property type="entry name" value="Aminotrans_II_pyridoxalP_BS"/>
</dbReference>
<evidence type="ECO:0000256" key="7">
    <source>
        <dbReference type="ARBA" id="ARBA00022679"/>
    </source>
</evidence>
<dbReference type="GO" id="GO:0000105">
    <property type="term" value="P:L-histidine biosynthetic process"/>
    <property type="evidence" value="ECO:0007669"/>
    <property type="project" value="UniProtKB-KW"/>
</dbReference>
<proteinExistence type="inferred from homology"/>
<evidence type="ECO:0000256" key="3">
    <source>
        <dbReference type="ARBA" id="ARBA00007970"/>
    </source>
</evidence>
<evidence type="ECO:0000313" key="13">
    <source>
        <dbReference type="Proteomes" id="UP000236520"/>
    </source>
</evidence>
<comment type="pathway">
    <text evidence="2">Amino-acid biosynthesis; L-histidine biosynthesis; L-histidine from 5-phospho-alpha-D-ribose 1-diphosphate: step 7/9.</text>
</comment>
<dbReference type="AlphaFoldDB" id="A0A2J7Z389"/>
<dbReference type="InterPro" id="IPR050106">
    <property type="entry name" value="HistidinolP_aminotransfase"/>
</dbReference>
<evidence type="ECO:0000256" key="6">
    <source>
        <dbReference type="ARBA" id="ARBA00022605"/>
    </source>
</evidence>
<evidence type="ECO:0000256" key="4">
    <source>
        <dbReference type="ARBA" id="ARBA00012748"/>
    </source>
</evidence>
<keyword evidence="8" id="KW-0663">Pyridoxal phosphate</keyword>
<dbReference type="GO" id="GO:0004400">
    <property type="term" value="F:histidinol-phosphate transaminase activity"/>
    <property type="evidence" value="ECO:0007669"/>
    <property type="project" value="UniProtKB-EC"/>
</dbReference>
<comment type="cofactor">
    <cofactor evidence="1">
        <name>pyridoxal 5'-phosphate</name>
        <dbReference type="ChEBI" id="CHEBI:597326"/>
    </cofactor>
</comment>
<keyword evidence="7" id="KW-0808">Transferase</keyword>
<evidence type="ECO:0000313" key="12">
    <source>
        <dbReference type="EMBL" id="PNG94720.1"/>
    </source>
</evidence>
<dbReference type="EMBL" id="LJIW01000001">
    <property type="protein sequence ID" value="PNG94720.1"/>
    <property type="molecule type" value="Genomic_DNA"/>
</dbReference>
<gene>
    <name evidence="12" type="ORF">SMF913_10745</name>
</gene>
<evidence type="ECO:0000259" key="11">
    <source>
        <dbReference type="Pfam" id="PF00155"/>
    </source>
</evidence>
<keyword evidence="6" id="KW-0028">Amino-acid biosynthesis</keyword>
<dbReference type="EC" id="2.6.1.9" evidence="4"/>
<keyword evidence="5" id="KW-0032">Aminotransferase</keyword>
<keyword evidence="9" id="KW-0368">Histidine biosynthesis</keyword>
<dbReference type="CDD" id="cd00609">
    <property type="entry name" value="AAT_like"/>
    <property type="match status" value="1"/>
</dbReference>
<dbReference type="PANTHER" id="PTHR43643:SF6">
    <property type="entry name" value="HISTIDINOL-PHOSPHATE AMINOTRANSFERASE"/>
    <property type="match status" value="1"/>
</dbReference>
<evidence type="ECO:0000256" key="2">
    <source>
        <dbReference type="ARBA" id="ARBA00005011"/>
    </source>
</evidence>
<comment type="catalytic activity">
    <reaction evidence="10">
        <text>L-histidinol phosphate + 2-oxoglutarate = 3-(imidazol-4-yl)-2-oxopropyl phosphate + L-glutamate</text>
        <dbReference type="Rhea" id="RHEA:23744"/>
        <dbReference type="ChEBI" id="CHEBI:16810"/>
        <dbReference type="ChEBI" id="CHEBI:29985"/>
        <dbReference type="ChEBI" id="CHEBI:57766"/>
        <dbReference type="ChEBI" id="CHEBI:57980"/>
        <dbReference type="EC" id="2.6.1.9"/>
    </reaction>
</comment>
<protein>
    <recommendedName>
        <fullName evidence="4">histidinol-phosphate transaminase</fullName>
        <ecNumber evidence="4">2.6.1.9</ecNumber>
    </recommendedName>
</protein>
<dbReference type="InterPro" id="IPR015421">
    <property type="entry name" value="PyrdxlP-dep_Trfase_major"/>
</dbReference>
<dbReference type="Proteomes" id="UP000236520">
    <property type="component" value="Unassembled WGS sequence"/>
</dbReference>
<name>A0A2J7Z389_STRMQ</name>
<evidence type="ECO:0000256" key="10">
    <source>
        <dbReference type="ARBA" id="ARBA00047481"/>
    </source>
</evidence>
<evidence type="ECO:0000256" key="9">
    <source>
        <dbReference type="ARBA" id="ARBA00023102"/>
    </source>
</evidence>
<organism evidence="12 13">
    <name type="scientific">Streptomyces malaysiensis</name>
    <dbReference type="NCBI Taxonomy" id="92644"/>
    <lineage>
        <taxon>Bacteria</taxon>
        <taxon>Bacillati</taxon>
        <taxon>Actinomycetota</taxon>
        <taxon>Actinomycetes</taxon>
        <taxon>Kitasatosporales</taxon>
        <taxon>Streptomycetaceae</taxon>
        <taxon>Streptomyces</taxon>
        <taxon>Streptomyces violaceusniger group</taxon>
    </lineage>
</organism>
<dbReference type="RefSeq" id="WP_102933393.1">
    <property type="nucleotide sequence ID" value="NZ_LJIW01000001.1"/>
</dbReference>
<dbReference type="Gene3D" id="3.90.1150.10">
    <property type="entry name" value="Aspartate Aminotransferase, domain 1"/>
    <property type="match status" value="1"/>
</dbReference>
<dbReference type="PANTHER" id="PTHR43643">
    <property type="entry name" value="HISTIDINOL-PHOSPHATE AMINOTRANSFERASE 2"/>
    <property type="match status" value="1"/>
</dbReference>
<accession>A0A2J7Z389</accession>
<comment type="caution">
    <text evidence="12">The sequence shown here is derived from an EMBL/GenBank/DDBJ whole genome shotgun (WGS) entry which is preliminary data.</text>
</comment>
<evidence type="ECO:0000256" key="1">
    <source>
        <dbReference type="ARBA" id="ARBA00001933"/>
    </source>
</evidence>
<evidence type="ECO:0000256" key="5">
    <source>
        <dbReference type="ARBA" id="ARBA00022576"/>
    </source>
</evidence>
<dbReference type="Gene3D" id="3.40.640.10">
    <property type="entry name" value="Type I PLP-dependent aspartate aminotransferase-like (Major domain)"/>
    <property type="match status" value="1"/>
</dbReference>
<sequence>MRRSADIDALQHVLSAALGSGAPVCPLARLGHDTGSFAALDRAVFERPTLIGGGAPYHPSSPAPTPHALDELVRRAEELDVAQILVPHVRRGDDTGALRAAGFVPLATEREGVVRLTGDVDEVLRARVGAQRLQDLRRRDLALSHEATWERIPLGELDGSPWARDAFVRLHQRRAERDGGHGCLYNAEALDALAHGALADRTEMLVRRRENTVLQAGLIAMSHTGRGIYSLTQAVDHDDPAVRRDLRAATVYRLCLDARRSGLEWVHLGRGDVHHMRRLGADLFIPLDHWLRAPDLVPPEDGGAEPELSEFAAPPVTGVPVPGPARFRHVPRFDTIDLSSNTSPFLGAAGEYPHLDTTELAATYLNTISTLPGHGGVEALGPDHVLFSSGSVDGVMLLLTALTSPGERVCVTPPTFPLYAHFAHLLRLPVVEVPLYGDDLTQLDTERILAADPRVTILCDPNNPVGTRHDPEQVRDLLVRGHGLVVIDEAYVEFSENPSYAGLIGRHENLIVLRTLSKAWGLASARCGIALAQPGIIEALRRVQVPFGFTNASQHAVRDRLTNSRPVLAGVQRIRAERDRMASVLAEHPAVARVFPSETNFLFVRLHKHERVMDQLRGAGILVADTGRVIPDTCRITIGDRRANTALLEALSSAL</sequence>
<dbReference type="PROSITE" id="PS00599">
    <property type="entry name" value="AA_TRANSFER_CLASS_2"/>
    <property type="match status" value="1"/>
</dbReference>
<dbReference type="SUPFAM" id="SSF53383">
    <property type="entry name" value="PLP-dependent transferases"/>
    <property type="match status" value="1"/>
</dbReference>
<feature type="domain" description="Aminotransferase class I/classII large" evidence="11">
    <location>
        <begin position="370"/>
        <end position="651"/>
    </location>
</feature>
<dbReference type="InterPro" id="IPR004839">
    <property type="entry name" value="Aminotransferase_I/II_large"/>
</dbReference>